<sequence length="79" mass="8856">MKNNSDLIRVKEEPNDTWPDAGGNHVFDLMDSCKAESVEILPFHELSTQNANDAQTLEERLGSLNRHIKSVDDCSNCNP</sequence>
<accession>A0ABD2XN68</accession>
<feature type="region of interest" description="Disordered" evidence="1">
    <location>
        <begin position="1"/>
        <end position="23"/>
    </location>
</feature>
<gene>
    <name evidence="2" type="ORF">TKK_000915</name>
</gene>
<comment type="caution">
    <text evidence="2">The sequence shown here is derived from an EMBL/GenBank/DDBJ whole genome shotgun (WGS) entry which is preliminary data.</text>
</comment>
<dbReference type="EMBL" id="JBJJXI010000018">
    <property type="protein sequence ID" value="KAL3406777.1"/>
    <property type="molecule type" value="Genomic_DNA"/>
</dbReference>
<dbReference type="Proteomes" id="UP001627154">
    <property type="component" value="Unassembled WGS sequence"/>
</dbReference>
<name>A0ABD2XN68_9HYME</name>
<protein>
    <submittedName>
        <fullName evidence="2">Uncharacterized protein</fullName>
    </submittedName>
</protein>
<dbReference type="AlphaFoldDB" id="A0ABD2XN68"/>
<evidence type="ECO:0000313" key="2">
    <source>
        <dbReference type="EMBL" id="KAL3406777.1"/>
    </source>
</evidence>
<proteinExistence type="predicted"/>
<reference evidence="2 3" key="1">
    <citation type="journal article" date="2024" name="bioRxiv">
        <title>A reference genome for Trichogramma kaykai: A tiny desert-dwelling parasitoid wasp with competing sex-ratio distorters.</title>
        <authorList>
            <person name="Culotta J."/>
            <person name="Lindsey A.R."/>
        </authorList>
    </citation>
    <scope>NUCLEOTIDE SEQUENCE [LARGE SCALE GENOMIC DNA]</scope>
    <source>
        <strain evidence="2 3">KSX58</strain>
    </source>
</reference>
<evidence type="ECO:0000256" key="1">
    <source>
        <dbReference type="SAM" id="MobiDB-lite"/>
    </source>
</evidence>
<evidence type="ECO:0000313" key="3">
    <source>
        <dbReference type="Proteomes" id="UP001627154"/>
    </source>
</evidence>
<keyword evidence="3" id="KW-1185">Reference proteome</keyword>
<organism evidence="2 3">
    <name type="scientific">Trichogramma kaykai</name>
    <dbReference type="NCBI Taxonomy" id="54128"/>
    <lineage>
        <taxon>Eukaryota</taxon>
        <taxon>Metazoa</taxon>
        <taxon>Ecdysozoa</taxon>
        <taxon>Arthropoda</taxon>
        <taxon>Hexapoda</taxon>
        <taxon>Insecta</taxon>
        <taxon>Pterygota</taxon>
        <taxon>Neoptera</taxon>
        <taxon>Endopterygota</taxon>
        <taxon>Hymenoptera</taxon>
        <taxon>Apocrita</taxon>
        <taxon>Proctotrupomorpha</taxon>
        <taxon>Chalcidoidea</taxon>
        <taxon>Trichogrammatidae</taxon>
        <taxon>Trichogramma</taxon>
    </lineage>
</organism>